<feature type="transmembrane region" description="Helical" evidence="10">
    <location>
        <begin position="252"/>
        <end position="272"/>
    </location>
</feature>
<reference evidence="12 13" key="1">
    <citation type="submission" date="2020-12" db="EMBL/GenBank/DDBJ databases">
        <title>Bacterial novel species Pedobacter sp. SD-b isolated from soil.</title>
        <authorList>
            <person name="Jung H.-Y."/>
        </authorList>
    </citation>
    <scope>NUCLEOTIDE SEQUENCE [LARGE SCALE GENOMIC DNA]</scope>
    <source>
        <strain evidence="12 13">SD-b</strain>
    </source>
</reference>
<evidence type="ECO:0000313" key="13">
    <source>
        <dbReference type="Proteomes" id="UP000660024"/>
    </source>
</evidence>
<feature type="domain" description="TonB C-terminal" evidence="11">
    <location>
        <begin position="467"/>
        <end position="563"/>
    </location>
</feature>
<dbReference type="InterPro" id="IPR051045">
    <property type="entry name" value="TonB-dependent_transducer"/>
</dbReference>
<keyword evidence="5" id="KW-0997">Cell inner membrane</keyword>
<dbReference type="SUPFAM" id="SSF56935">
    <property type="entry name" value="Porins"/>
    <property type="match status" value="1"/>
</dbReference>
<dbReference type="SUPFAM" id="SSF74653">
    <property type="entry name" value="TolA/TonB C-terminal domain"/>
    <property type="match status" value="2"/>
</dbReference>
<dbReference type="Gene3D" id="2.170.130.10">
    <property type="entry name" value="TonB-dependent receptor, plug domain"/>
    <property type="match status" value="1"/>
</dbReference>
<evidence type="ECO:0000256" key="1">
    <source>
        <dbReference type="ARBA" id="ARBA00004383"/>
    </source>
</evidence>
<keyword evidence="9 10" id="KW-0472">Membrane</keyword>
<protein>
    <submittedName>
        <fullName evidence="12">TonB family protein</fullName>
    </submittedName>
</protein>
<evidence type="ECO:0000256" key="7">
    <source>
        <dbReference type="ARBA" id="ARBA00022927"/>
    </source>
</evidence>
<feature type="transmembrane region" description="Helical" evidence="10">
    <location>
        <begin position="95"/>
        <end position="113"/>
    </location>
</feature>
<gene>
    <name evidence="12" type="ORF">I5M32_04070</name>
</gene>
<dbReference type="CDD" id="cd07341">
    <property type="entry name" value="M56_BlaR1_MecR1_like"/>
    <property type="match status" value="1"/>
</dbReference>
<evidence type="ECO:0000259" key="11">
    <source>
        <dbReference type="PROSITE" id="PS52015"/>
    </source>
</evidence>
<feature type="transmembrane region" description="Helical" evidence="10">
    <location>
        <begin position="37"/>
        <end position="55"/>
    </location>
</feature>
<sequence length="644" mass="72594">MNWANYLIQINLYLILFYGFYLLLLKNETFFNLNRTYLVGSAFFAIITPLLRANWVKVLFITDKVQTSWANVNVVVMQGFASPIAKDNTWVVGDYLTLAYLAIVFFLIVRLIIRLVKLSKLLKSEHILEAFSFFKKININPALPHQAQIEKHELIHAKQLHSADVIFFELLSVFNWFNPICYLYKKSIKHIHEFIADEAAVKMSESKSEYAMLLFSKNFGLNPKQLTNNFFNQSLLKRRIKMLQKPKSRKTAILKYGLSVPLFLLAIILSSAKISENKTIDKIATTVKPKQDISEIIAPKAMIDLVSKPTKNELKINKEGDFIAFKKYLAQNLKYPTEAKESKLAGKVAVEFNVKNGGKIDGVVAKTMNDNSLGQESMKAVYSYPEKLNVEAGTYTIFINYVLEGSDIKALDNTNELGIIKNYIGELVVTAFAKEKNTQINEVKVRGTAKEQDEIYQNVEVLPSFPGGLVAFGKFLGDNLKYPQKARDAKIEGRVYCQFVVEKDGSLNDIKIARGIGGGCDEEAVRVLAISPKWNPGVQNGEKVRVSYTVPIFFQMNPGSLNSVKKNLTPEQIQKNRESIDAILDRKVLMVIDGVEIDRSTKPLNDLIKPGDIESMNVLKGESAIKKYGDKGINGVIEITTKKK</sequence>
<dbReference type="RefSeq" id="WP_200584914.1">
    <property type="nucleotide sequence ID" value="NZ_JAEHFY010000005.1"/>
</dbReference>
<dbReference type="PROSITE" id="PS52015">
    <property type="entry name" value="TONB_CTD"/>
    <property type="match status" value="1"/>
</dbReference>
<comment type="caution">
    <text evidence="12">The sequence shown here is derived from an EMBL/GenBank/DDBJ whole genome shotgun (WGS) entry which is preliminary data.</text>
</comment>
<evidence type="ECO:0000256" key="8">
    <source>
        <dbReference type="ARBA" id="ARBA00022989"/>
    </source>
</evidence>
<keyword evidence="3" id="KW-0813">Transport</keyword>
<dbReference type="InterPro" id="IPR037682">
    <property type="entry name" value="TonB_C"/>
</dbReference>
<dbReference type="Proteomes" id="UP000660024">
    <property type="component" value="Unassembled WGS sequence"/>
</dbReference>
<keyword evidence="6 10" id="KW-0812">Transmembrane</keyword>
<dbReference type="NCBIfam" id="TIGR01352">
    <property type="entry name" value="tonB_Cterm"/>
    <property type="match status" value="1"/>
</dbReference>
<dbReference type="Pfam" id="PF03544">
    <property type="entry name" value="TonB_C"/>
    <property type="match status" value="2"/>
</dbReference>
<dbReference type="InterPro" id="IPR008756">
    <property type="entry name" value="Peptidase_M56"/>
</dbReference>
<keyword evidence="7" id="KW-0653">Protein transport</keyword>
<evidence type="ECO:0000256" key="9">
    <source>
        <dbReference type="ARBA" id="ARBA00023136"/>
    </source>
</evidence>
<evidence type="ECO:0000256" key="5">
    <source>
        <dbReference type="ARBA" id="ARBA00022519"/>
    </source>
</evidence>
<proteinExistence type="inferred from homology"/>
<keyword evidence="13" id="KW-1185">Reference proteome</keyword>
<feature type="transmembrane region" description="Helical" evidence="10">
    <location>
        <begin position="6"/>
        <end position="25"/>
    </location>
</feature>
<evidence type="ECO:0000313" key="12">
    <source>
        <dbReference type="EMBL" id="MBK0382127.1"/>
    </source>
</evidence>
<comment type="similarity">
    <text evidence="2">Belongs to the TonB family.</text>
</comment>
<dbReference type="PANTHER" id="PTHR33446:SF2">
    <property type="entry name" value="PROTEIN TONB"/>
    <property type="match status" value="1"/>
</dbReference>
<comment type="subcellular location">
    <subcellularLocation>
        <location evidence="1">Cell inner membrane</location>
        <topology evidence="1">Single-pass membrane protein</topology>
        <orientation evidence="1">Periplasmic side</orientation>
    </subcellularLocation>
</comment>
<dbReference type="PANTHER" id="PTHR33446">
    <property type="entry name" value="PROTEIN TONB-RELATED"/>
    <property type="match status" value="1"/>
</dbReference>
<evidence type="ECO:0000256" key="4">
    <source>
        <dbReference type="ARBA" id="ARBA00022475"/>
    </source>
</evidence>
<organism evidence="12 13">
    <name type="scientific">Pedobacter segetis</name>
    <dbReference type="NCBI Taxonomy" id="2793069"/>
    <lineage>
        <taxon>Bacteria</taxon>
        <taxon>Pseudomonadati</taxon>
        <taxon>Bacteroidota</taxon>
        <taxon>Sphingobacteriia</taxon>
        <taxon>Sphingobacteriales</taxon>
        <taxon>Sphingobacteriaceae</taxon>
        <taxon>Pedobacter</taxon>
    </lineage>
</organism>
<dbReference type="EMBL" id="JAEHFY010000005">
    <property type="protein sequence ID" value="MBK0382127.1"/>
    <property type="molecule type" value="Genomic_DNA"/>
</dbReference>
<dbReference type="InterPro" id="IPR006260">
    <property type="entry name" value="TonB/TolA_C"/>
</dbReference>
<accession>A0ABS1BH04</accession>
<keyword evidence="8 10" id="KW-1133">Transmembrane helix</keyword>
<dbReference type="InterPro" id="IPR037066">
    <property type="entry name" value="Plug_dom_sf"/>
</dbReference>
<evidence type="ECO:0000256" key="6">
    <source>
        <dbReference type="ARBA" id="ARBA00022692"/>
    </source>
</evidence>
<dbReference type="Gene3D" id="3.30.1150.10">
    <property type="match status" value="2"/>
</dbReference>
<evidence type="ECO:0000256" key="10">
    <source>
        <dbReference type="SAM" id="Phobius"/>
    </source>
</evidence>
<dbReference type="Pfam" id="PF05569">
    <property type="entry name" value="Peptidase_M56"/>
    <property type="match status" value="1"/>
</dbReference>
<keyword evidence="4" id="KW-1003">Cell membrane</keyword>
<evidence type="ECO:0000256" key="3">
    <source>
        <dbReference type="ARBA" id="ARBA00022448"/>
    </source>
</evidence>
<name>A0ABS1BH04_9SPHI</name>
<evidence type="ECO:0000256" key="2">
    <source>
        <dbReference type="ARBA" id="ARBA00006555"/>
    </source>
</evidence>